<dbReference type="EMBL" id="WSZM01000354">
    <property type="protein sequence ID" value="KAF4034681.1"/>
    <property type="molecule type" value="Genomic_DNA"/>
</dbReference>
<dbReference type="PRINTS" id="PR00119">
    <property type="entry name" value="CATATPASE"/>
</dbReference>
<feature type="transmembrane region" description="Helical" evidence="12">
    <location>
        <begin position="1258"/>
        <end position="1275"/>
    </location>
</feature>
<feature type="region of interest" description="Disordered" evidence="11">
    <location>
        <begin position="326"/>
        <end position="352"/>
    </location>
</feature>
<feature type="transmembrane region" description="Helical" evidence="12">
    <location>
        <begin position="1320"/>
        <end position="1344"/>
    </location>
</feature>
<dbReference type="Pfam" id="PF13246">
    <property type="entry name" value="Cation_ATPase"/>
    <property type="match status" value="1"/>
</dbReference>
<evidence type="ECO:0000256" key="5">
    <source>
        <dbReference type="ARBA" id="ARBA00022741"/>
    </source>
</evidence>
<evidence type="ECO:0000256" key="8">
    <source>
        <dbReference type="ARBA" id="ARBA00022967"/>
    </source>
</evidence>
<evidence type="ECO:0000259" key="14">
    <source>
        <dbReference type="Pfam" id="PF00690"/>
    </source>
</evidence>
<feature type="transmembrane region" description="Helical" evidence="12">
    <location>
        <begin position="603"/>
        <end position="623"/>
    </location>
</feature>
<keyword evidence="4" id="KW-0479">Metal-binding</keyword>
<comment type="subcellular location">
    <subcellularLocation>
        <location evidence="1">Membrane</location>
        <topology evidence="1">Multi-pass membrane protein</topology>
    </subcellularLocation>
</comment>
<dbReference type="SFLD" id="SFLDF00027">
    <property type="entry name" value="p-type_atpase"/>
    <property type="match status" value="1"/>
</dbReference>
<dbReference type="SUPFAM" id="SSF81660">
    <property type="entry name" value="Metal cation-transporting ATPase, ATP-binding domain N"/>
    <property type="match status" value="1"/>
</dbReference>
<feature type="transmembrane region" description="Helical" evidence="12">
    <location>
        <begin position="418"/>
        <end position="440"/>
    </location>
</feature>
<dbReference type="GO" id="GO:0016887">
    <property type="term" value="F:ATP hydrolysis activity"/>
    <property type="evidence" value="ECO:0007669"/>
    <property type="project" value="InterPro"/>
</dbReference>
<keyword evidence="10 12" id="KW-0472">Membrane</keyword>
<evidence type="ECO:0000256" key="3">
    <source>
        <dbReference type="ARBA" id="ARBA00022692"/>
    </source>
</evidence>
<evidence type="ECO:0000256" key="12">
    <source>
        <dbReference type="SAM" id="Phobius"/>
    </source>
</evidence>
<evidence type="ECO:0000313" key="15">
    <source>
        <dbReference type="EMBL" id="KAF4034681.1"/>
    </source>
</evidence>
<dbReference type="SFLD" id="SFLDS00003">
    <property type="entry name" value="Haloacid_Dehalogenase"/>
    <property type="match status" value="1"/>
</dbReference>
<dbReference type="PANTHER" id="PTHR45630:SF11">
    <property type="entry name" value="CATION-TRANSPORTING P-TYPE ATPASE N-TERMINAL DOMAIN-CONTAINING PROTEIN"/>
    <property type="match status" value="1"/>
</dbReference>
<comment type="similarity">
    <text evidence="2">Belongs to the cation transport ATPase (P-type) (TC 3.A.3) family. Type V subfamily.</text>
</comment>
<feature type="transmembrane region" description="Helical" evidence="12">
    <location>
        <begin position="804"/>
        <end position="826"/>
    </location>
</feature>
<evidence type="ECO:0000256" key="11">
    <source>
        <dbReference type="SAM" id="MobiDB-lite"/>
    </source>
</evidence>
<dbReference type="InterPro" id="IPR023298">
    <property type="entry name" value="ATPase_P-typ_TM_dom_sf"/>
</dbReference>
<dbReference type="InterPro" id="IPR004014">
    <property type="entry name" value="ATPase_P-typ_cation-transptr_N"/>
</dbReference>
<keyword evidence="8" id="KW-1278">Translocase</keyword>
<sequence length="1499" mass="166178">MLTQQDVSLVALLGKPIAKIRISLKRSPRWNQTVVLQCKTQQVENPQNRQIRQTTDVACLAIRESVNSNSSLLVTMRVTLATLSLPVALVAGTASQLDYPACAINHSPQYYCCELGAPEGSDVSNGLVYIRYNKPQGDGFSSYYDEGWQKSRQINFDPDGDVSMYAPSTPSYVYGEADKTCRLHDVAVNGAVVSTLQCTFAADKDDIYTQNTSLAEDSTDTSIFWSSTPNPRNNNASLPVGAECRSIMLDDGTVNTTAQSLCTSASSPPVYRFNSFTETPLVVVYAIYAICFVSLACWAGLRTALGVHQSSDAAAPLASITDGDKKLLDHRGGPETPRLKSSATRPSLADRPSEVQLRNSTEDVVQTGYTDSVVGYVVFGYFVLMTVLLNIPIILTIRDNQGKLATDRYAAWFNPTTVVIKVFISLWVIATFCFVVVVVYRFKILNFFRYPTALDKCTRVLMYKPEVTETMLVDRSGVAQMVLKIESFLFPHSRQGVEETVTVHTTAEGARYLEFQHLRYTFDDVEGKFIPGSIAHPDSFDKILSGSQGLTSDEHARRLDIVGRNAIEVEMPSWATSIVDEFFSFFYIYQLMCYYVWYFTDYVWVSVLNTVVIVLAAAFNIYAKRSMLASVVRMTHYVAEVTVNRDGEWSRIQSSDLAPGDLVLVAENWELPCDLVIVKGSTVCDESMLTGESMPVQKFPLPNDSSDVYDADGNGKKYTLFSGTRTLASGRDEEILAVVQATGAHTSRGQLVQAILYPAPIRFKYDEHLKAVFSVLFVIGIIAAYFAMKFLIENAGLSNTLFAFVYGMFMFSAVLNPLLPVVMTIGQVNAAKRLEKQDVFCLNPQRITLCGKVRVFCFDKTGTITKEGLDYRGCVPIGESGEFQSEFNDMTDASLNQMMKFSLASCHAVGSLDGDLVGNEVEVKMFKSTQWKLIELEGQLPIVQAADGSEELEFVKRFEFDHHRMSMSVVMKQKSTGKLIIFCKGSYEKMASVSSKDSIPANYFETAENLAKNGCYVLGMAYKEMPAMGETDLAAFLGDRDAVEASLALLGLIMFRNEIKEDSRDAILTLKQGDIRPVMITGDNAMTGCYIARASGMVEEDAQMVLGDMVIPDEKTGFTLVWKDVETQQVFSFDDIRDMVEAVDTKTELAVTGKAFDFLVRMGDLNKILFKIRIFSRMTPQGKVDCVKLHMATGSVTGMCGDGGNDCGALRIAHVGVALSDAEASVVSPFTSKSRTLKSVVDLVLEGRGALATSFASVKYLILYGLIGIGCRTVMYYNGVFISQFGFMYLDGAILVGLSYGLTRARPLAKMGSQRPTSSLVGPTTVCSLVGAAGIHWLFLYGAIHDLTTQPWYCPFQPSNVNLVQWWQLQDSNLGSTLWFIICFQQMSTGLTMALGSRFRRPIWHNFFLLFWYALLFVVLVVMFVGPPSRFSDQFRVASSTNVVGLPDIPLPVGFRWELFGWGIADTVAVLIFEYFFVLGYVRDYFRAKYHRDALPMKL</sequence>
<dbReference type="SFLD" id="SFLDG00002">
    <property type="entry name" value="C1.7:_P-type_atpase_like"/>
    <property type="match status" value="1"/>
</dbReference>
<dbReference type="InterPro" id="IPR023214">
    <property type="entry name" value="HAD_sf"/>
</dbReference>
<evidence type="ECO:0000256" key="1">
    <source>
        <dbReference type="ARBA" id="ARBA00004141"/>
    </source>
</evidence>
<comment type="caution">
    <text evidence="15">The sequence shown here is derived from an EMBL/GenBank/DDBJ whole genome shotgun (WGS) entry which is preliminary data.</text>
</comment>
<dbReference type="PROSITE" id="PS00154">
    <property type="entry name" value="ATPASE_E1_E2"/>
    <property type="match status" value="1"/>
</dbReference>
<dbReference type="InterPro" id="IPR036412">
    <property type="entry name" value="HAD-like_sf"/>
</dbReference>
<keyword evidence="6" id="KW-0067">ATP-binding</keyword>
<feature type="transmembrane region" description="Helical" evidence="12">
    <location>
        <begin position="1376"/>
        <end position="1395"/>
    </location>
</feature>
<evidence type="ECO:0000256" key="2">
    <source>
        <dbReference type="ARBA" id="ARBA00006000"/>
    </source>
</evidence>
<dbReference type="InterPro" id="IPR044492">
    <property type="entry name" value="P_typ_ATPase_HD_dom"/>
</dbReference>
<feature type="domain" description="P-type ATPase A" evidence="13">
    <location>
        <begin position="640"/>
        <end position="755"/>
    </location>
</feature>
<dbReference type="InterPro" id="IPR008250">
    <property type="entry name" value="ATPase_P-typ_transduc_dom_A_sf"/>
</dbReference>
<accession>A0A833S6Q8</accession>
<dbReference type="GO" id="GO:0016020">
    <property type="term" value="C:membrane"/>
    <property type="evidence" value="ECO:0007669"/>
    <property type="project" value="UniProtKB-SubCell"/>
</dbReference>
<feature type="transmembrane region" description="Helical" evidence="12">
    <location>
        <begin position="1459"/>
        <end position="1482"/>
    </location>
</feature>
<dbReference type="Gene3D" id="2.70.150.10">
    <property type="entry name" value="Calcium-transporting ATPase, cytoplasmic transduction domain A"/>
    <property type="match status" value="1"/>
</dbReference>
<feature type="transmembrane region" description="Helical" evidence="12">
    <location>
        <begin position="1281"/>
        <end position="1300"/>
    </location>
</feature>
<feature type="transmembrane region" description="Helical" evidence="12">
    <location>
        <begin position="578"/>
        <end position="597"/>
    </location>
</feature>
<evidence type="ECO:0000313" key="16">
    <source>
        <dbReference type="Proteomes" id="UP000602510"/>
    </source>
</evidence>
<dbReference type="Proteomes" id="UP000602510">
    <property type="component" value="Unassembled WGS sequence"/>
</dbReference>
<dbReference type="InterPro" id="IPR018303">
    <property type="entry name" value="ATPase_P-typ_P_site"/>
</dbReference>
<evidence type="ECO:0000256" key="9">
    <source>
        <dbReference type="ARBA" id="ARBA00022989"/>
    </source>
</evidence>
<feature type="transmembrane region" description="Helical" evidence="12">
    <location>
        <begin position="282"/>
        <end position="301"/>
    </location>
</feature>
<evidence type="ECO:0000259" key="13">
    <source>
        <dbReference type="Pfam" id="PF00122"/>
    </source>
</evidence>
<dbReference type="InterPro" id="IPR006544">
    <property type="entry name" value="P-type_TPase_V"/>
</dbReference>
<name>A0A833S6Q8_PHYIN</name>
<keyword evidence="5" id="KW-0547">Nucleotide-binding</keyword>
<dbReference type="Gene3D" id="3.40.50.1000">
    <property type="entry name" value="HAD superfamily/HAD-like"/>
    <property type="match status" value="1"/>
</dbReference>
<keyword evidence="3 12" id="KW-0812">Transmembrane</keyword>
<dbReference type="GO" id="GO:0046872">
    <property type="term" value="F:metal ion binding"/>
    <property type="evidence" value="ECO:0007669"/>
    <property type="project" value="UniProtKB-KW"/>
</dbReference>
<dbReference type="PROSITE" id="PS01229">
    <property type="entry name" value="COF_2"/>
    <property type="match status" value="1"/>
</dbReference>
<organism evidence="15 16">
    <name type="scientific">Phytophthora infestans</name>
    <name type="common">Potato late blight agent</name>
    <name type="synonym">Botrytis infestans</name>
    <dbReference type="NCBI Taxonomy" id="4787"/>
    <lineage>
        <taxon>Eukaryota</taxon>
        <taxon>Sar</taxon>
        <taxon>Stramenopiles</taxon>
        <taxon>Oomycota</taxon>
        <taxon>Peronosporomycetes</taxon>
        <taxon>Peronosporales</taxon>
        <taxon>Peronosporaceae</taxon>
        <taxon>Phytophthora</taxon>
    </lineage>
</organism>
<proteinExistence type="inferred from homology"/>
<gene>
    <name evidence="15" type="ORF">GN244_ATG13337</name>
</gene>
<evidence type="ECO:0000256" key="7">
    <source>
        <dbReference type="ARBA" id="ARBA00022842"/>
    </source>
</evidence>
<protein>
    <submittedName>
        <fullName evidence="15">E1-E2 ATPase</fullName>
    </submittedName>
</protein>
<evidence type="ECO:0000256" key="10">
    <source>
        <dbReference type="ARBA" id="ARBA00023136"/>
    </source>
</evidence>
<dbReference type="GO" id="GO:0005524">
    <property type="term" value="F:ATP binding"/>
    <property type="evidence" value="ECO:0007669"/>
    <property type="project" value="UniProtKB-KW"/>
</dbReference>
<dbReference type="NCBIfam" id="TIGR01657">
    <property type="entry name" value="P-ATPase-V"/>
    <property type="match status" value="1"/>
</dbReference>
<keyword evidence="7" id="KW-0460">Magnesium</keyword>
<evidence type="ECO:0000256" key="4">
    <source>
        <dbReference type="ARBA" id="ARBA00022723"/>
    </source>
</evidence>
<feature type="transmembrane region" description="Helical" evidence="12">
    <location>
        <begin position="373"/>
        <end position="398"/>
    </location>
</feature>
<dbReference type="InterPro" id="IPR001757">
    <property type="entry name" value="P_typ_ATPase"/>
</dbReference>
<dbReference type="GO" id="GO:0140358">
    <property type="term" value="F:P-type transmembrane transporter activity"/>
    <property type="evidence" value="ECO:0007669"/>
    <property type="project" value="InterPro"/>
</dbReference>
<dbReference type="SUPFAM" id="SSF81665">
    <property type="entry name" value="Calcium ATPase, transmembrane domain M"/>
    <property type="match status" value="1"/>
</dbReference>
<evidence type="ECO:0000256" key="6">
    <source>
        <dbReference type="ARBA" id="ARBA00022840"/>
    </source>
</evidence>
<reference evidence="15" key="1">
    <citation type="submission" date="2020-04" db="EMBL/GenBank/DDBJ databases">
        <title>Hybrid Assembly of Korean Phytophthora infestans isolates.</title>
        <authorList>
            <person name="Prokchorchik M."/>
            <person name="Lee Y."/>
            <person name="Seo J."/>
            <person name="Cho J.-H."/>
            <person name="Park Y.-E."/>
            <person name="Jang D.-C."/>
            <person name="Im J.-S."/>
            <person name="Choi J.-G."/>
            <person name="Park H.-J."/>
            <person name="Lee G.-B."/>
            <person name="Lee Y.-G."/>
            <person name="Hong S.-Y."/>
            <person name="Cho K."/>
            <person name="Sohn K.H."/>
        </authorList>
    </citation>
    <scope>NUCLEOTIDE SEQUENCE</scope>
    <source>
        <strain evidence="15">KR_1_A1</strain>
    </source>
</reference>
<feature type="transmembrane region" description="Helical" evidence="12">
    <location>
        <begin position="1407"/>
        <end position="1426"/>
    </location>
</feature>
<feature type="domain" description="Cation-transporting P-type ATPase N-terminal" evidence="14">
    <location>
        <begin position="545"/>
        <end position="594"/>
    </location>
</feature>
<dbReference type="Pfam" id="PF00122">
    <property type="entry name" value="E1-E2_ATPase"/>
    <property type="match status" value="1"/>
</dbReference>
<dbReference type="Pfam" id="PF00690">
    <property type="entry name" value="Cation_ATPase_N"/>
    <property type="match status" value="1"/>
</dbReference>
<keyword evidence="9 12" id="KW-1133">Transmembrane helix</keyword>
<dbReference type="SUPFAM" id="SSF56784">
    <property type="entry name" value="HAD-like"/>
    <property type="match status" value="1"/>
</dbReference>
<feature type="transmembrane region" description="Helical" evidence="12">
    <location>
        <begin position="771"/>
        <end position="792"/>
    </location>
</feature>
<keyword evidence="16" id="KW-1185">Reference proteome</keyword>
<dbReference type="SUPFAM" id="SSF81653">
    <property type="entry name" value="Calcium ATPase, transduction domain A"/>
    <property type="match status" value="1"/>
</dbReference>
<dbReference type="PANTHER" id="PTHR45630">
    <property type="entry name" value="CATION-TRANSPORTING ATPASE-RELATED"/>
    <property type="match status" value="1"/>
</dbReference>
<dbReference type="InterPro" id="IPR059000">
    <property type="entry name" value="ATPase_P-type_domA"/>
</dbReference>
<dbReference type="NCBIfam" id="TIGR01494">
    <property type="entry name" value="ATPase_P-type"/>
    <property type="match status" value="1"/>
</dbReference>
<dbReference type="InterPro" id="IPR023299">
    <property type="entry name" value="ATPase_P-typ_cyto_dom_N"/>
</dbReference>
<dbReference type="GO" id="GO:0019829">
    <property type="term" value="F:ATPase-coupled monoatomic cation transmembrane transporter activity"/>
    <property type="evidence" value="ECO:0007669"/>
    <property type="project" value="TreeGrafter"/>
</dbReference>
<dbReference type="Gene3D" id="3.40.1110.10">
    <property type="entry name" value="Calcium-transporting ATPase, cytoplasmic domain N"/>
    <property type="match status" value="1"/>
</dbReference>